<feature type="modified residue" description="4-aspartylphosphate" evidence="4">
    <location>
        <position position="56"/>
    </location>
</feature>
<keyword evidence="4" id="KW-0597">Phosphoprotein</keyword>
<dbReference type="OrthoDB" id="2543932at2"/>
<dbReference type="RefSeq" id="WP_138193426.1">
    <property type="nucleotide sequence ID" value="NZ_VCIW01000003.1"/>
</dbReference>
<protein>
    <submittedName>
        <fullName evidence="7">Response regulator</fullName>
    </submittedName>
</protein>
<keyword evidence="1" id="KW-0805">Transcription regulation</keyword>
<accession>A0A5R9GMK1</accession>
<dbReference type="SUPFAM" id="SSF52172">
    <property type="entry name" value="CheY-like"/>
    <property type="match status" value="1"/>
</dbReference>
<proteinExistence type="predicted"/>
<feature type="domain" description="HTH araC/xylS-type" evidence="5">
    <location>
        <begin position="444"/>
        <end position="542"/>
    </location>
</feature>
<dbReference type="Gene3D" id="3.40.50.2300">
    <property type="match status" value="1"/>
</dbReference>
<comment type="caution">
    <text evidence="7">The sequence shown here is derived from an EMBL/GenBank/DDBJ whole genome shotgun (WGS) entry which is preliminary data.</text>
</comment>
<keyword evidence="2" id="KW-0238">DNA-binding</keyword>
<dbReference type="Pfam" id="PF12833">
    <property type="entry name" value="HTH_18"/>
    <property type="match status" value="1"/>
</dbReference>
<evidence type="ECO:0000256" key="4">
    <source>
        <dbReference type="PROSITE-ProRule" id="PRU00169"/>
    </source>
</evidence>
<sequence>MYRLLIVDDEPIIVEGLADLFQDLPAAHDLEVCTAQSGAEALEVLRATKIDIVLTDIEMPGISGLDLNAEIVRHWPHCKVVFLTGYNDFDYVQNAIRNGGTDYVLKTEGDEAIVRAVRTAADKIAEELEFKALVDGANRKLQSTLPFRQKEYLTELLQGAAQPAATRAARLQELELPMDPDAPLYAIVGRVDRWPEDVRAEERGLLRYAVRNIAEELFGVRMRMAHVEYGKDRWSWLVQPTTPSTEGGAAHTFIHGCLESVQSHARKLLRVPCSFVMMREPSPWDRIAETFELLKWRLNLGLGQGEEMLITDASPSQEPKTPPRSRRYEGELDALETLLESGQREEFAALFDKLTRGETASQTPSEPCDDRYELYYAIAVRFLSCLNRWGLMAKLSSRTNLNALMKIEEHGTWDDAVRYFVRLADLFFEHREEEQREKTSDAVGKVNEYILRHLGGDVSQTRLAEIVYLSPSYLSRLYKQSTGLSLTEFITNARIQRAKQLLRDTPHKIHDIAAEVGFESASYFTRFFKKMTNMTPQEFRERTNG</sequence>
<dbReference type="GO" id="GO:0043565">
    <property type="term" value="F:sequence-specific DNA binding"/>
    <property type="evidence" value="ECO:0007669"/>
    <property type="project" value="InterPro"/>
</dbReference>
<dbReference type="PROSITE" id="PS00041">
    <property type="entry name" value="HTH_ARAC_FAMILY_1"/>
    <property type="match status" value="1"/>
</dbReference>
<name>A0A5R9GMK1_9BACL</name>
<dbReference type="PROSITE" id="PS50110">
    <property type="entry name" value="RESPONSE_REGULATORY"/>
    <property type="match status" value="1"/>
</dbReference>
<evidence type="ECO:0000256" key="1">
    <source>
        <dbReference type="ARBA" id="ARBA00023015"/>
    </source>
</evidence>
<dbReference type="SUPFAM" id="SSF46689">
    <property type="entry name" value="Homeodomain-like"/>
    <property type="match status" value="2"/>
</dbReference>
<evidence type="ECO:0000259" key="6">
    <source>
        <dbReference type="PROSITE" id="PS50110"/>
    </source>
</evidence>
<evidence type="ECO:0000313" key="8">
    <source>
        <dbReference type="Proteomes" id="UP000309676"/>
    </source>
</evidence>
<dbReference type="InterPro" id="IPR011006">
    <property type="entry name" value="CheY-like_superfamily"/>
</dbReference>
<dbReference type="SMART" id="SM00448">
    <property type="entry name" value="REC"/>
    <property type="match status" value="1"/>
</dbReference>
<keyword evidence="3" id="KW-0804">Transcription</keyword>
<dbReference type="SMART" id="SM00342">
    <property type="entry name" value="HTH_ARAC"/>
    <property type="match status" value="1"/>
</dbReference>
<dbReference type="AlphaFoldDB" id="A0A5R9GMK1"/>
<dbReference type="GO" id="GO:0000160">
    <property type="term" value="P:phosphorelay signal transduction system"/>
    <property type="evidence" value="ECO:0007669"/>
    <property type="project" value="InterPro"/>
</dbReference>
<dbReference type="Gene3D" id="1.10.10.60">
    <property type="entry name" value="Homeodomain-like"/>
    <property type="match status" value="2"/>
</dbReference>
<dbReference type="PANTHER" id="PTHR43280">
    <property type="entry name" value="ARAC-FAMILY TRANSCRIPTIONAL REGULATOR"/>
    <property type="match status" value="1"/>
</dbReference>
<dbReference type="InterPro" id="IPR001789">
    <property type="entry name" value="Sig_transdc_resp-reg_receiver"/>
</dbReference>
<evidence type="ECO:0000256" key="3">
    <source>
        <dbReference type="ARBA" id="ARBA00023163"/>
    </source>
</evidence>
<dbReference type="PROSITE" id="PS01124">
    <property type="entry name" value="HTH_ARAC_FAMILY_2"/>
    <property type="match status" value="1"/>
</dbReference>
<reference evidence="7 8" key="1">
    <citation type="submission" date="2019-05" db="EMBL/GenBank/DDBJ databases">
        <authorList>
            <person name="Narsing Rao M.P."/>
            <person name="Li W.J."/>
        </authorList>
    </citation>
    <scope>NUCLEOTIDE SEQUENCE [LARGE SCALE GENOMIC DNA]</scope>
    <source>
        <strain evidence="7 8">SYSU_K30003</strain>
    </source>
</reference>
<dbReference type="CDD" id="cd17536">
    <property type="entry name" value="REC_YesN-like"/>
    <property type="match status" value="1"/>
</dbReference>
<dbReference type="InterPro" id="IPR018062">
    <property type="entry name" value="HTH_AraC-typ_CS"/>
</dbReference>
<keyword evidence="8" id="KW-1185">Reference proteome</keyword>
<feature type="domain" description="Response regulatory" evidence="6">
    <location>
        <begin position="3"/>
        <end position="121"/>
    </location>
</feature>
<dbReference type="PRINTS" id="PR00032">
    <property type="entry name" value="HTHARAC"/>
</dbReference>
<dbReference type="GO" id="GO:0003700">
    <property type="term" value="F:DNA-binding transcription factor activity"/>
    <property type="evidence" value="ECO:0007669"/>
    <property type="project" value="InterPro"/>
</dbReference>
<dbReference type="Pfam" id="PF00072">
    <property type="entry name" value="Response_reg"/>
    <property type="match status" value="1"/>
</dbReference>
<evidence type="ECO:0000256" key="2">
    <source>
        <dbReference type="ARBA" id="ARBA00023125"/>
    </source>
</evidence>
<dbReference type="InterPro" id="IPR020449">
    <property type="entry name" value="Tscrpt_reg_AraC-type_HTH"/>
</dbReference>
<dbReference type="InterPro" id="IPR018060">
    <property type="entry name" value="HTH_AraC"/>
</dbReference>
<dbReference type="PANTHER" id="PTHR43280:SF28">
    <property type="entry name" value="HTH-TYPE TRANSCRIPTIONAL ACTIVATOR RHAS"/>
    <property type="match status" value="1"/>
</dbReference>
<dbReference type="InterPro" id="IPR009057">
    <property type="entry name" value="Homeodomain-like_sf"/>
</dbReference>
<dbReference type="Proteomes" id="UP000309676">
    <property type="component" value="Unassembled WGS sequence"/>
</dbReference>
<gene>
    <name evidence="7" type="ORF">FE782_07425</name>
</gene>
<evidence type="ECO:0000259" key="5">
    <source>
        <dbReference type="PROSITE" id="PS01124"/>
    </source>
</evidence>
<dbReference type="EMBL" id="VCIW01000003">
    <property type="protein sequence ID" value="TLS53185.1"/>
    <property type="molecule type" value="Genomic_DNA"/>
</dbReference>
<organism evidence="7 8">
    <name type="scientific">Paenibacillus antri</name>
    <dbReference type="NCBI Taxonomy" id="2582848"/>
    <lineage>
        <taxon>Bacteria</taxon>
        <taxon>Bacillati</taxon>
        <taxon>Bacillota</taxon>
        <taxon>Bacilli</taxon>
        <taxon>Bacillales</taxon>
        <taxon>Paenibacillaceae</taxon>
        <taxon>Paenibacillus</taxon>
    </lineage>
</organism>
<evidence type="ECO:0000313" key="7">
    <source>
        <dbReference type="EMBL" id="TLS53185.1"/>
    </source>
</evidence>